<keyword evidence="2" id="KW-1185">Reference proteome</keyword>
<reference evidence="1" key="1">
    <citation type="submission" date="2021-06" db="EMBL/GenBank/DDBJ databases">
        <authorList>
            <person name="Hodson N. C."/>
            <person name="Mongue J. A."/>
            <person name="Jaron S. K."/>
        </authorList>
    </citation>
    <scope>NUCLEOTIDE SEQUENCE</scope>
</reference>
<sequence>MGTHIFPTTFQIPTKRFTNAREHIKAGNCSNVTSPMTCDSLSINLQCSCSRSLGLKLQNTLAEELDGIHDREIFKLGLDNLKK</sequence>
<accession>A0A8J2L2G6</accession>
<protein>
    <submittedName>
        <fullName evidence="1">Uncharacterized protein</fullName>
    </submittedName>
</protein>
<gene>
    <name evidence="1" type="ORF">AFUS01_LOCUS35077</name>
</gene>
<comment type="caution">
    <text evidence="1">The sequence shown here is derived from an EMBL/GenBank/DDBJ whole genome shotgun (WGS) entry which is preliminary data.</text>
</comment>
<organism evidence="1 2">
    <name type="scientific">Allacma fusca</name>
    <dbReference type="NCBI Taxonomy" id="39272"/>
    <lineage>
        <taxon>Eukaryota</taxon>
        <taxon>Metazoa</taxon>
        <taxon>Ecdysozoa</taxon>
        <taxon>Arthropoda</taxon>
        <taxon>Hexapoda</taxon>
        <taxon>Collembola</taxon>
        <taxon>Symphypleona</taxon>
        <taxon>Sminthuridae</taxon>
        <taxon>Allacma</taxon>
    </lineage>
</organism>
<evidence type="ECO:0000313" key="2">
    <source>
        <dbReference type="Proteomes" id="UP000708208"/>
    </source>
</evidence>
<dbReference type="AlphaFoldDB" id="A0A8J2L2G6"/>
<dbReference type="Proteomes" id="UP000708208">
    <property type="component" value="Unassembled WGS sequence"/>
</dbReference>
<dbReference type="EMBL" id="CAJVCH010534523">
    <property type="protein sequence ID" value="CAG7824946.1"/>
    <property type="molecule type" value="Genomic_DNA"/>
</dbReference>
<evidence type="ECO:0000313" key="1">
    <source>
        <dbReference type="EMBL" id="CAG7824946.1"/>
    </source>
</evidence>
<proteinExistence type="predicted"/>
<name>A0A8J2L2G6_9HEXA</name>